<sequence>MARTLVVSEDGATVVEVSTDDETGWTTGRCRACRAVISDRGHFEDTVEASGLHADQH</sequence>
<comment type="caution">
    <text evidence="1">The sequence shown here is derived from an EMBL/GenBank/DDBJ whole genome shotgun (WGS) entry which is preliminary data.</text>
</comment>
<protein>
    <submittedName>
        <fullName evidence="1">Uncharacterized protein</fullName>
    </submittedName>
</protein>
<reference evidence="1 2" key="1">
    <citation type="submission" date="2021-01" db="EMBL/GenBank/DDBJ databases">
        <title>Whole genome shotgun sequence of Actinoplanes deccanensis NBRC 13994.</title>
        <authorList>
            <person name="Komaki H."/>
            <person name="Tamura T."/>
        </authorList>
    </citation>
    <scope>NUCLEOTIDE SEQUENCE [LARGE SCALE GENOMIC DNA]</scope>
    <source>
        <strain evidence="1 2">NBRC 13994</strain>
    </source>
</reference>
<evidence type="ECO:0000313" key="1">
    <source>
        <dbReference type="EMBL" id="GID73408.1"/>
    </source>
</evidence>
<evidence type="ECO:0000313" key="2">
    <source>
        <dbReference type="Proteomes" id="UP000609879"/>
    </source>
</evidence>
<dbReference type="RefSeq" id="WP_203761330.1">
    <property type="nucleotide sequence ID" value="NZ_BAAABO010000029.1"/>
</dbReference>
<keyword evidence="2" id="KW-1185">Reference proteome</keyword>
<organism evidence="1 2">
    <name type="scientific">Paractinoplanes deccanensis</name>
    <dbReference type="NCBI Taxonomy" id="113561"/>
    <lineage>
        <taxon>Bacteria</taxon>
        <taxon>Bacillati</taxon>
        <taxon>Actinomycetota</taxon>
        <taxon>Actinomycetes</taxon>
        <taxon>Micromonosporales</taxon>
        <taxon>Micromonosporaceae</taxon>
        <taxon>Paractinoplanes</taxon>
    </lineage>
</organism>
<name>A0ABQ3Y090_9ACTN</name>
<dbReference type="EMBL" id="BOMI01000033">
    <property type="protein sequence ID" value="GID73408.1"/>
    <property type="molecule type" value="Genomic_DNA"/>
</dbReference>
<gene>
    <name evidence="1" type="ORF">Ade02nite_20490</name>
</gene>
<proteinExistence type="predicted"/>
<accession>A0ABQ3Y090</accession>
<dbReference type="Proteomes" id="UP000609879">
    <property type="component" value="Unassembled WGS sequence"/>
</dbReference>